<proteinExistence type="predicted"/>
<evidence type="ECO:0000259" key="1">
    <source>
        <dbReference type="Pfam" id="PF00535"/>
    </source>
</evidence>
<dbReference type="AlphaFoldDB" id="X0T7Q1"/>
<protein>
    <recommendedName>
        <fullName evidence="1">Glycosyltransferase 2-like domain-containing protein</fullName>
    </recommendedName>
</protein>
<accession>X0T7Q1</accession>
<organism evidence="2">
    <name type="scientific">marine sediment metagenome</name>
    <dbReference type="NCBI Taxonomy" id="412755"/>
    <lineage>
        <taxon>unclassified sequences</taxon>
        <taxon>metagenomes</taxon>
        <taxon>ecological metagenomes</taxon>
    </lineage>
</organism>
<dbReference type="Gene3D" id="3.90.550.10">
    <property type="entry name" value="Spore Coat Polysaccharide Biosynthesis Protein SpsA, Chain A"/>
    <property type="match status" value="1"/>
</dbReference>
<dbReference type="SUPFAM" id="SSF53448">
    <property type="entry name" value="Nucleotide-diphospho-sugar transferases"/>
    <property type="match status" value="1"/>
</dbReference>
<dbReference type="InterPro" id="IPR001173">
    <property type="entry name" value="Glyco_trans_2-like"/>
</dbReference>
<sequence length="43" mass="4772">MKGQSLKPHEILVFDNASTDGAVKAIKERFSDIKIIQNDRNSG</sequence>
<feature type="domain" description="Glycosyltransferase 2-like" evidence="1">
    <location>
        <begin position="4"/>
        <end position="43"/>
    </location>
</feature>
<gene>
    <name evidence="2" type="ORF">S01H1_20711</name>
</gene>
<dbReference type="EMBL" id="BARS01011378">
    <property type="protein sequence ID" value="GAF89239.1"/>
    <property type="molecule type" value="Genomic_DNA"/>
</dbReference>
<dbReference type="InterPro" id="IPR029044">
    <property type="entry name" value="Nucleotide-diphossugar_trans"/>
</dbReference>
<name>X0T7Q1_9ZZZZ</name>
<comment type="caution">
    <text evidence="2">The sequence shown here is derived from an EMBL/GenBank/DDBJ whole genome shotgun (WGS) entry which is preliminary data.</text>
</comment>
<dbReference type="Pfam" id="PF00535">
    <property type="entry name" value="Glycos_transf_2"/>
    <property type="match status" value="1"/>
</dbReference>
<feature type="non-terminal residue" evidence="2">
    <location>
        <position position="43"/>
    </location>
</feature>
<reference evidence="2" key="1">
    <citation type="journal article" date="2014" name="Front. Microbiol.">
        <title>High frequency of phylogenetically diverse reductive dehalogenase-homologous genes in deep subseafloor sedimentary metagenomes.</title>
        <authorList>
            <person name="Kawai M."/>
            <person name="Futagami T."/>
            <person name="Toyoda A."/>
            <person name="Takaki Y."/>
            <person name="Nishi S."/>
            <person name="Hori S."/>
            <person name="Arai W."/>
            <person name="Tsubouchi T."/>
            <person name="Morono Y."/>
            <person name="Uchiyama I."/>
            <person name="Ito T."/>
            <person name="Fujiyama A."/>
            <person name="Inagaki F."/>
            <person name="Takami H."/>
        </authorList>
    </citation>
    <scope>NUCLEOTIDE SEQUENCE</scope>
    <source>
        <strain evidence="2">Expedition CK06-06</strain>
    </source>
</reference>
<evidence type="ECO:0000313" key="2">
    <source>
        <dbReference type="EMBL" id="GAF89239.1"/>
    </source>
</evidence>